<dbReference type="EMBL" id="NIRI02000042">
    <property type="protein sequence ID" value="KAG5451111.1"/>
    <property type="molecule type" value="Genomic_DNA"/>
</dbReference>
<accession>A0A419Q0Z5</accession>
<dbReference type="Proteomes" id="UP000286415">
    <property type="component" value="Unassembled WGS sequence"/>
</dbReference>
<proteinExistence type="predicted"/>
<dbReference type="AlphaFoldDB" id="A0A419Q0Z5"/>
<reference evidence="1 2" key="2">
    <citation type="journal article" date="2021" name="Genomics">
        <title>High-quality reference genome for Clonorchis sinensis.</title>
        <authorList>
            <person name="Young N.D."/>
            <person name="Stroehlein A.J."/>
            <person name="Kinkar L."/>
            <person name="Wang T."/>
            <person name="Sohn W.M."/>
            <person name="Chang B.C.H."/>
            <person name="Kaur P."/>
            <person name="Weisz D."/>
            <person name="Dudchenko O."/>
            <person name="Aiden E.L."/>
            <person name="Korhonen P.K."/>
            <person name="Gasser R.B."/>
        </authorList>
    </citation>
    <scope>NUCLEOTIDE SEQUENCE [LARGE SCALE GENOMIC DNA]</scope>
    <source>
        <strain evidence="1">Cs-k2</strain>
    </source>
</reference>
<comment type="caution">
    <text evidence="1">The sequence shown here is derived from an EMBL/GenBank/DDBJ whole genome shotgun (WGS) entry which is preliminary data.</text>
</comment>
<keyword evidence="2" id="KW-1185">Reference proteome</keyword>
<organism evidence="1 2">
    <name type="scientific">Clonorchis sinensis</name>
    <name type="common">Chinese liver fluke</name>
    <dbReference type="NCBI Taxonomy" id="79923"/>
    <lineage>
        <taxon>Eukaryota</taxon>
        <taxon>Metazoa</taxon>
        <taxon>Spiralia</taxon>
        <taxon>Lophotrochozoa</taxon>
        <taxon>Platyhelminthes</taxon>
        <taxon>Trematoda</taxon>
        <taxon>Digenea</taxon>
        <taxon>Opisthorchiida</taxon>
        <taxon>Opisthorchiata</taxon>
        <taxon>Opisthorchiidae</taxon>
        <taxon>Clonorchis</taxon>
    </lineage>
</organism>
<reference evidence="1 2" key="1">
    <citation type="journal article" date="2018" name="Biotechnol. Adv.">
        <title>Improved genomic resources and new bioinformatic workflow for the carcinogenic parasite Clonorchis sinensis: Biotechnological implications.</title>
        <authorList>
            <person name="Wang D."/>
            <person name="Korhonen P.K."/>
            <person name="Gasser R.B."/>
            <person name="Young N.D."/>
        </authorList>
    </citation>
    <scope>NUCLEOTIDE SEQUENCE [LARGE SCALE GENOMIC DNA]</scope>
    <source>
        <strain evidence="1">Cs-k2</strain>
    </source>
</reference>
<evidence type="ECO:0000313" key="1">
    <source>
        <dbReference type="EMBL" id="KAG5451111.1"/>
    </source>
</evidence>
<gene>
    <name evidence="1" type="ORF">CSKR_106648</name>
</gene>
<name>A0A419Q0Z5_CLOSI</name>
<dbReference type="InParanoid" id="A0A419Q0Z5"/>
<evidence type="ECO:0000313" key="2">
    <source>
        <dbReference type="Proteomes" id="UP000286415"/>
    </source>
</evidence>
<protein>
    <submittedName>
        <fullName evidence="1">Uncharacterized protein</fullName>
    </submittedName>
</protein>
<dbReference type="OrthoDB" id="6228167at2759"/>
<sequence>MGVLLVSGVSFSSFAAFEDALNQYMKENYVVFVRSSTGCPVRFCLQRQRNHLVVTPYIPEHNGKLSKILYDRLPVNRRQTEDTLGTCRTILKYGTPSCEVRQFVADEFGRFLTTQDIQLPPEVSTGSVA</sequence>